<evidence type="ECO:0000313" key="2">
    <source>
        <dbReference type="EMBL" id="OGF74499.1"/>
    </source>
</evidence>
<reference evidence="2 3" key="1">
    <citation type="journal article" date="2016" name="Nat. Commun.">
        <title>Thousands of microbial genomes shed light on interconnected biogeochemical processes in an aquifer system.</title>
        <authorList>
            <person name="Anantharaman K."/>
            <person name="Brown C.T."/>
            <person name="Hug L.A."/>
            <person name="Sharon I."/>
            <person name="Castelle C.J."/>
            <person name="Probst A.J."/>
            <person name="Thomas B.C."/>
            <person name="Singh A."/>
            <person name="Wilkins M.J."/>
            <person name="Karaoz U."/>
            <person name="Brodie E.L."/>
            <person name="Williams K.H."/>
            <person name="Hubbard S.S."/>
            <person name="Banfield J.F."/>
        </authorList>
    </citation>
    <scope>NUCLEOTIDE SEQUENCE [LARGE SCALE GENOMIC DNA]</scope>
</reference>
<proteinExistence type="predicted"/>
<sequence>MFLTYIILDRYLRGDIFIRTKKFPCDFCILKILIYGNDACGTPMRRAPRLWLFHMIFWFGIARLRILKTQK</sequence>
<keyword evidence="1" id="KW-1133">Transmembrane helix</keyword>
<dbReference type="Proteomes" id="UP000178406">
    <property type="component" value="Unassembled WGS sequence"/>
</dbReference>
<protein>
    <submittedName>
        <fullName evidence="2">Uncharacterized protein</fullName>
    </submittedName>
</protein>
<feature type="transmembrane region" description="Helical" evidence="1">
    <location>
        <begin position="50"/>
        <end position="67"/>
    </location>
</feature>
<keyword evidence="1" id="KW-0472">Membrane</keyword>
<keyword evidence="1" id="KW-0812">Transmembrane</keyword>
<name>A0A1F5WFK3_9BACT</name>
<evidence type="ECO:0000256" key="1">
    <source>
        <dbReference type="SAM" id="Phobius"/>
    </source>
</evidence>
<organism evidence="2 3">
    <name type="scientific">Candidatus Giovannonibacteria bacterium RIFCSPHIGHO2_02_FULL_46_20</name>
    <dbReference type="NCBI Taxonomy" id="1798338"/>
    <lineage>
        <taxon>Bacteria</taxon>
        <taxon>Candidatus Giovannoniibacteriota</taxon>
    </lineage>
</organism>
<gene>
    <name evidence="2" type="ORF">A3J56_01000</name>
</gene>
<dbReference type="AlphaFoldDB" id="A0A1F5WFK3"/>
<accession>A0A1F5WFK3</accession>
<evidence type="ECO:0000313" key="3">
    <source>
        <dbReference type="Proteomes" id="UP000178406"/>
    </source>
</evidence>
<comment type="caution">
    <text evidence="2">The sequence shown here is derived from an EMBL/GenBank/DDBJ whole genome shotgun (WGS) entry which is preliminary data.</text>
</comment>
<dbReference type="EMBL" id="MFHQ01000017">
    <property type="protein sequence ID" value="OGF74499.1"/>
    <property type="molecule type" value="Genomic_DNA"/>
</dbReference>